<accession>A0A816VUR2</accession>
<evidence type="ECO:0000313" key="6">
    <source>
        <dbReference type="Proteomes" id="UP000663866"/>
    </source>
</evidence>
<feature type="signal peptide" evidence="1">
    <location>
        <begin position="1"/>
        <end position="20"/>
    </location>
</feature>
<keyword evidence="6" id="KW-1185">Reference proteome</keyword>
<evidence type="ECO:0000256" key="1">
    <source>
        <dbReference type="SAM" id="SignalP"/>
    </source>
</evidence>
<organism evidence="2 5">
    <name type="scientific">Rotaria magnacalcarata</name>
    <dbReference type="NCBI Taxonomy" id="392030"/>
    <lineage>
        <taxon>Eukaryota</taxon>
        <taxon>Metazoa</taxon>
        <taxon>Spiralia</taxon>
        <taxon>Gnathifera</taxon>
        <taxon>Rotifera</taxon>
        <taxon>Eurotatoria</taxon>
        <taxon>Bdelloidea</taxon>
        <taxon>Philodinida</taxon>
        <taxon>Philodinidae</taxon>
        <taxon>Rotaria</taxon>
    </lineage>
</organism>
<dbReference type="EMBL" id="CAJOBF010001094">
    <property type="protein sequence ID" value="CAF3912224.1"/>
    <property type="molecule type" value="Genomic_DNA"/>
</dbReference>
<evidence type="ECO:0000313" key="5">
    <source>
        <dbReference type="Proteomes" id="UP000663856"/>
    </source>
</evidence>
<evidence type="ECO:0000313" key="3">
    <source>
        <dbReference type="EMBL" id="CAF3865923.1"/>
    </source>
</evidence>
<reference evidence="2" key="1">
    <citation type="submission" date="2021-02" db="EMBL/GenBank/DDBJ databases">
        <authorList>
            <person name="Nowell W R."/>
        </authorList>
    </citation>
    <scope>NUCLEOTIDE SEQUENCE</scope>
</reference>
<gene>
    <name evidence="3" type="ORF">OVN521_LOCUS7647</name>
    <name evidence="4" type="ORF">UXM345_LOCUS11142</name>
    <name evidence="2" type="ORF">WKI299_LOCUS25554</name>
</gene>
<keyword evidence="1" id="KW-0732">Signal</keyword>
<proteinExistence type="predicted"/>
<dbReference type="AlphaFoldDB" id="A0A816VUR2"/>
<evidence type="ECO:0000313" key="2">
    <source>
        <dbReference type="EMBL" id="CAF2127143.1"/>
    </source>
</evidence>
<dbReference type="EMBL" id="CAJNRF010011027">
    <property type="protein sequence ID" value="CAF2127143.1"/>
    <property type="molecule type" value="Genomic_DNA"/>
</dbReference>
<evidence type="ECO:0000313" key="4">
    <source>
        <dbReference type="EMBL" id="CAF3912224.1"/>
    </source>
</evidence>
<dbReference type="Proteomes" id="UP000663856">
    <property type="component" value="Unassembled WGS sequence"/>
</dbReference>
<comment type="caution">
    <text evidence="2">The sequence shown here is derived from an EMBL/GenBank/DDBJ whole genome shotgun (WGS) entry which is preliminary data.</text>
</comment>
<dbReference type="Proteomes" id="UP000663842">
    <property type="component" value="Unassembled WGS sequence"/>
</dbReference>
<protein>
    <submittedName>
        <fullName evidence="2">Uncharacterized protein</fullName>
    </submittedName>
</protein>
<dbReference type="EMBL" id="CAJOBG010000850">
    <property type="protein sequence ID" value="CAF3865923.1"/>
    <property type="molecule type" value="Genomic_DNA"/>
</dbReference>
<dbReference type="Proteomes" id="UP000663866">
    <property type="component" value="Unassembled WGS sequence"/>
</dbReference>
<name>A0A816VUR2_9BILA</name>
<feature type="chain" id="PRO_5035610643" evidence="1">
    <location>
        <begin position="21"/>
        <end position="306"/>
    </location>
</feature>
<sequence length="306" mass="35379">MRFFCCLIFLSCIFVKESFATNDNNYILCTSCSIVNLPFSHSLTFPSACQNDDNLPTNIYGYALACNIKYHLDYNTEQINIIFNASNDTSVFEGQKPSEYLIQEIKLDLRNNSNQQNEIQRTYGCNIKDNCARDFYLETIGNLVTGVQSQLDSIRRKLQNDTLLIGNNSQRRCINSSIAGNKQSRRCQFGLCYANYTNYPYNHEQNSKTQRCDSDNSPIVNSYIKYHEPKSIGKDKETLEYRCNKNVCNRNDRILKIQRIITEFTKWNSTISKPVMVIEKKANSSMKQTIASYIVVLFLIFIQIFI</sequence>